<evidence type="ECO:0000256" key="1">
    <source>
        <dbReference type="SAM" id="MobiDB-lite"/>
    </source>
</evidence>
<dbReference type="SUPFAM" id="SSF51197">
    <property type="entry name" value="Clavaminate synthase-like"/>
    <property type="match status" value="1"/>
</dbReference>
<proteinExistence type="predicted"/>
<dbReference type="PANTHER" id="PTHR12461">
    <property type="entry name" value="HYPOXIA-INDUCIBLE FACTOR 1 ALPHA INHIBITOR-RELATED"/>
    <property type="match status" value="1"/>
</dbReference>
<evidence type="ECO:0000259" key="2">
    <source>
        <dbReference type="PROSITE" id="PS51184"/>
    </source>
</evidence>
<dbReference type="VEuPathDB" id="FungiDB:P175DRAFT_0504390"/>
<dbReference type="VEuPathDB" id="FungiDB:P175DRAFT_0504389"/>
<evidence type="ECO:0000313" key="3">
    <source>
        <dbReference type="EMBL" id="KKK14993.1"/>
    </source>
</evidence>
<gene>
    <name evidence="3" type="ORF">AOCH_003455</name>
</gene>
<dbReference type="Gene3D" id="2.60.120.650">
    <property type="entry name" value="Cupin"/>
    <property type="match status" value="1"/>
</dbReference>
<dbReference type="Pfam" id="PF13621">
    <property type="entry name" value="Cupin_8"/>
    <property type="match status" value="1"/>
</dbReference>
<dbReference type="SMART" id="SM00558">
    <property type="entry name" value="JmjC"/>
    <property type="match status" value="1"/>
</dbReference>
<feature type="domain" description="JmjC" evidence="2">
    <location>
        <begin position="149"/>
        <end position="334"/>
    </location>
</feature>
<accession>A0A0F8U5W2</accession>
<comment type="caution">
    <text evidence="3">The sequence shown here is derived from an EMBL/GenBank/DDBJ whole genome shotgun (WGS) entry which is preliminary data.</text>
</comment>
<evidence type="ECO:0000313" key="4">
    <source>
        <dbReference type="Proteomes" id="UP000034947"/>
    </source>
</evidence>
<dbReference type="InterPro" id="IPR003347">
    <property type="entry name" value="JmjC_dom"/>
</dbReference>
<sequence>MKVQRCLLHGNLRAQVHWLPTVSPIRVRAPAPKRCGNVRLRHYTSPAPRGYRPLETLEDANINSFREEYFTPERPIILPRRYFRNIPAFQRWFQSSPSLAVAQLNTAYLAQHGADASVPLELTQVDESAQKFRKFYGPLSLFLDWIRAAELQPQSTRLYLAQCQLLDLPQVLRDDFPTPELVAQAGKGDVYDTNVWIGYPPTYTPLHRDPNPNLFVQLAGRKVVRLLTPNDGQIVFSAVRGHIGRSGGREAAAFRGEEMMQGQERGLLEQAVWDETAGQRYQGYEAELEAGDGLFIPKGWWHSIKGTGEGVTASPHTTYNAHVSHHANPNNNHPPPPPPLPASARIHNIKYTSACACALAVPITNPILLLNINSPPAVPCNKPIPTLIPIILEHNRNRKHILDNVATNPRTPNPQPRTKRRRKPKPTQEPPLLALPSAEEPANFKLDLSSGDSTVKLDHLGPLVVNQDGTLSRIGNWAQMTELEKKNTLRVLGKRNKARLEALKASQAGED</sequence>
<feature type="region of interest" description="Disordered" evidence="1">
    <location>
        <begin position="401"/>
        <end position="439"/>
    </location>
</feature>
<dbReference type="AlphaFoldDB" id="A0A0F8U5W2"/>
<dbReference type="Proteomes" id="UP000034947">
    <property type="component" value="Unassembled WGS sequence"/>
</dbReference>
<reference evidence="3 4" key="1">
    <citation type="submission" date="2015-02" db="EMBL/GenBank/DDBJ databases">
        <title>Draft Genome Sequences of Two Closely-Related Aflatoxigenic Aspergillus Species Obtained from the Cote d'Ivoire.</title>
        <authorList>
            <person name="Moore G.G."/>
            <person name="Beltz S.B."/>
            <person name="Mack B.M."/>
        </authorList>
    </citation>
    <scope>NUCLEOTIDE SEQUENCE [LARGE SCALE GENOMIC DNA]</scope>
    <source>
        <strain evidence="3 4">SRRC1432</strain>
    </source>
</reference>
<name>A0A0F8U5W2_9EURO</name>
<dbReference type="InterPro" id="IPR041667">
    <property type="entry name" value="Cupin_8"/>
</dbReference>
<protein>
    <recommendedName>
        <fullName evidence="2">JmjC domain-containing protein</fullName>
    </recommendedName>
</protein>
<dbReference type="PROSITE" id="PS51184">
    <property type="entry name" value="JMJC"/>
    <property type="match status" value="1"/>
</dbReference>
<keyword evidence="4" id="KW-1185">Reference proteome</keyword>
<dbReference type="OrthoDB" id="263283at2759"/>
<feature type="compositionally biased region" description="Low complexity" evidence="1">
    <location>
        <begin position="430"/>
        <end position="439"/>
    </location>
</feature>
<dbReference type="PANTHER" id="PTHR12461:SF105">
    <property type="entry name" value="HYPOXIA-INDUCIBLE FACTOR 1-ALPHA INHIBITOR"/>
    <property type="match status" value="1"/>
</dbReference>
<dbReference type="EMBL" id="JYKN01002834">
    <property type="protein sequence ID" value="KKK14993.1"/>
    <property type="molecule type" value="Genomic_DNA"/>
</dbReference>
<organism evidence="3 4">
    <name type="scientific">Aspergillus ochraceoroseus</name>
    <dbReference type="NCBI Taxonomy" id="138278"/>
    <lineage>
        <taxon>Eukaryota</taxon>
        <taxon>Fungi</taxon>
        <taxon>Dikarya</taxon>
        <taxon>Ascomycota</taxon>
        <taxon>Pezizomycotina</taxon>
        <taxon>Eurotiomycetes</taxon>
        <taxon>Eurotiomycetidae</taxon>
        <taxon>Eurotiales</taxon>
        <taxon>Aspergillaceae</taxon>
        <taxon>Aspergillus</taxon>
        <taxon>Aspergillus subgen. Nidulantes</taxon>
    </lineage>
</organism>